<evidence type="ECO:0000313" key="1">
    <source>
        <dbReference type="EMBL" id="KAJ4961541.1"/>
    </source>
</evidence>
<evidence type="ECO:0000313" key="2">
    <source>
        <dbReference type="Proteomes" id="UP001141806"/>
    </source>
</evidence>
<accession>A0A9Q0HAA4</accession>
<dbReference type="EMBL" id="JAMYWD010000009">
    <property type="protein sequence ID" value="KAJ4961541.1"/>
    <property type="molecule type" value="Genomic_DNA"/>
</dbReference>
<organism evidence="1 2">
    <name type="scientific">Protea cynaroides</name>
    <dbReference type="NCBI Taxonomy" id="273540"/>
    <lineage>
        <taxon>Eukaryota</taxon>
        <taxon>Viridiplantae</taxon>
        <taxon>Streptophyta</taxon>
        <taxon>Embryophyta</taxon>
        <taxon>Tracheophyta</taxon>
        <taxon>Spermatophyta</taxon>
        <taxon>Magnoliopsida</taxon>
        <taxon>Proteales</taxon>
        <taxon>Proteaceae</taxon>
        <taxon>Protea</taxon>
    </lineage>
</organism>
<dbReference type="AlphaFoldDB" id="A0A9Q0HAA4"/>
<dbReference type="Proteomes" id="UP001141806">
    <property type="component" value="Unassembled WGS sequence"/>
</dbReference>
<protein>
    <submittedName>
        <fullName evidence="1">Uncharacterized protein</fullName>
    </submittedName>
</protein>
<gene>
    <name evidence="1" type="ORF">NE237_021451</name>
</gene>
<keyword evidence="2" id="KW-1185">Reference proteome</keyword>
<comment type="caution">
    <text evidence="1">The sequence shown here is derived from an EMBL/GenBank/DDBJ whole genome shotgun (WGS) entry which is preliminary data.</text>
</comment>
<reference evidence="1" key="1">
    <citation type="journal article" date="2023" name="Plant J.">
        <title>The genome of the king protea, Protea cynaroides.</title>
        <authorList>
            <person name="Chang J."/>
            <person name="Duong T.A."/>
            <person name="Schoeman C."/>
            <person name="Ma X."/>
            <person name="Roodt D."/>
            <person name="Barker N."/>
            <person name="Li Z."/>
            <person name="Van de Peer Y."/>
            <person name="Mizrachi E."/>
        </authorList>
    </citation>
    <scope>NUCLEOTIDE SEQUENCE</scope>
    <source>
        <tissue evidence="1">Young leaves</tissue>
    </source>
</reference>
<sequence length="323" mass="35561">MVNMEALNKPPILSDAKIHFLGLLEGGTPASGAPLIAGELTPIAILTLATRKEKGKSWKGLEVESSQGSLKMSAEVHDEDHPLAHYMRLLCRSQVGKQRAQKPREKEAQALFVEVDKEAATIEEGVEGQGLSLRVPSTTFFKVVRANTIEKSIPSGNLTTMGLEDIPVEANPMAQDATGSTYLATVDSVAAAMETKSVRARRAAKQPMAKFVPEWRLTVDDSMLADPSLALEFTSRAKEAEKTKHKLQAELLDTRVVSECSTGHMAELEALHNGTDLLWKKVEDKMRVCEDKLKVYQDQLFSTEAALRENKERAKRQRLTGLL</sequence>
<name>A0A9Q0HAA4_9MAGN</name>
<proteinExistence type="predicted"/>